<evidence type="ECO:0000256" key="5">
    <source>
        <dbReference type="ARBA" id="ARBA00023136"/>
    </source>
</evidence>
<dbReference type="PANTHER" id="PTHR30250:SF11">
    <property type="entry name" value="O-ANTIGEN TRANSPORTER-RELATED"/>
    <property type="match status" value="1"/>
</dbReference>
<dbReference type="RefSeq" id="WP_206573188.1">
    <property type="nucleotide sequence ID" value="NZ_JAFKCV010000003.1"/>
</dbReference>
<evidence type="ECO:0000256" key="1">
    <source>
        <dbReference type="ARBA" id="ARBA00004651"/>
    </source>
</evidence>
<dbReference type="Proteomes" id="UP000664654">
    <property type="component" value="Unassembled WGS sequence"/>
</dbReference>
<keyword evidence="5 6" id="KW-0472">Membrane</keyword>
<keyword evidence="2" id="KW-1003">Cell membrane</keyword>
<accession>A0A939DMY8</accession>
<feature type="transmembrane region" description="Helical" evidence="6">
    <location>
        <begin position="219"/>
        <end position="239"/>
    </location>
</feature>
<keyword evidence="3 6" id="KW-0812">Transmembrane</keyword>
<evidence type="ECO:0000256" key="2">
    <source>
        <dbReference type="ARBA" id="ARBA00022475"/>
    </source>
</evidence>
<evidence type="ECO:0000256" key="3">
    <source>
        <dbReference type="ARBA" id="ARBA00022692"/>
    </source>
</evidence>
<name>A0A939DMY8_9ALTE</name>
<evidence type="ECO:0000313" key="8">
    <source>
        <dbReference type="Proteomes" id="UP000664654"/>
    </source>
</evidence>
<comment type="caution">
    <text evidence="7">The sequence shown here is derived from an EMBL/GenBank/DDBJ whole genome shotgun (WGS) entry which is preliminary data.</text>
</comment>
<protein>
    <submittedName>
        <fullName evidence="7">Polysaccharide biosynthesis protein</fullName>
    </submittedName>
</protein>
<organism evidence="7 8">
    <name type="scientific">Bowmanella dokdonensis</name>
    <dbReference type="NCBI Taxonomy" id="751969"/>
    <lineage>
        <taxon>Bacteria</taxon>
        <taxon>Pseudomonadati</taxon>
        <taxon>Pseudomonadota</taxon>
        <taxon>Gammaproteobacteria</taxon>
        <taxon>Alteromonadales</taxon>
        <taxon>Alteromonadaceae</taxon>
        <taxon>Bowmanella</taxon>
    </lineage>
</organism>
<evidence type="ECO:0000256" key="6">
    <source>
        <dbReference type="SAM" id="Phobius"/>
    </source>
</evidence>
<proteinExistence type="predicted"/>
<dbReference type="AlphaFoldDB" id="A0A939DMY8"/>
<feature type="transmembrane region" description="Helical" evidence="6">
    <location>
        <begin position="251"/>
        <end position="272"/>
    </location>
</feature>
<dbReference type="GO" id="GO:0005886">
    <property type="term" value="C:plasma membrane"/>
    <property type="evidence" value="ECO:0007669"/>
    <property type="project" value="UniProtKB-SubCell"/>
</dbReference>
<dbReference type="PANTHER" id="PTHR30250">
    <property type="entry name" value="PST FAMILY PREDICTED COLANIC ACID TRANSPORTER"/>
    <property type="match status" value="1"/>
</dbReference>
<gene>
    <name evidence="7" type="ORF">J0A66_07605</name>
</gene>
<feature type="transmembrane region" description="Helical" evidence="6">
    <location>
        <begin position="358"/>
        <end position="381"/>
    </location>
</feature>
<feature type="transmembrane region" description="Helical" evidence="6">
    <location>
        <begin position="78"/>
        <end position="96"/>
    </location>
</feature>
<keyword evidence="8" id="KW-1185">Reference proteome</keyword>
<evidence type="ECO:0000313" key="7">
    <source>
        <dbReference type="EMBL" id="MBN7825085.1"/>
    </source>
</evidence>
<reference evidence="7" key="1">
    <citation type="submission" date="2021-03" db="EMBL/GenBank/DDBJ databases">
        <title>novel species isolated from a fishpond in China.</title>
        <authorList>
            <person name="Lu H."/>
            <person name="Cai Z."/>
        </authorList>
    </citation>
    <scope>NUCLEOTIDE SEQUENCE</scope>
    <source>
        <strain evidence="7">JCM 30855</strain>
    </source>
</reference>
<dbReference type="InterPro" id="IPR050833">
    <property type="entry name" value="Poly_Biosynth_Transport"/>
</dbReference>
<evidence type="ECO:0000256" key="4">
    <source>
        <dbReference type="ARBA" id="ARBA00022989"/>
    </source>
</evidence>
<sequence length="420" mass="46489">MNSPFTRHFALTFVANTGLAFCNWLLLALISKAFDDKQLGQVVLALSILSPLFLLASFKLRTLLICDRGEQPLLAQYFHARLLANLFLLALLPLIWGKLAPALPFEFLLIIGLYKFSDSWFELHISLLHRLEKFALAAKWQTSRALLTSLTLLVSAWQLDSLSAVLWAWLSITLLLTLGLSLSNRILAEKQLGQSFRPVHHLLNRGWISRSARLYRTHLVLALALASSSLFVYLPNYLLARLQGLEAAGRFAIVSYFLVVGSLLVTSLGQIAQPRLARMVQQAEFSALARLTLSLCLTGFAIGLAGWSLAWLAGDWLLSLLYRSSMAAMQTELCWIMAAAAIRYGYLFVGTSLNAFRAFGVQSVISLAGTLTVGLSCWLLIPTKGTQGAAQAMVIATLLEMSLYLAYLLHFSPRLRSRLA</sequence>
<feature type="transmembrane region" description="Helical" evidence="6">
    <location>
        <begin position="326"/>
        <end position="346"/>
    </location>
</feature>
<feature type="transmembrane region" description="Helical" evidence="6">
    <location>
        <begin position="42"/>
        <end position="66"/>
    </location>
</feature>
<dbReference type="EMBL" id="JAFKCV010000003">
    <property type="protein sequence ID" value="MBN7825085.1"/>
    <property type="molecule type" value="Genomic_DNA"/>
</dbReference>
<comment type="subcellular location">
    <subcellularLocation>
        <location evidence="1">Cell membrane</location>
        <topology evidence="1">Multi-pass membrane protein</topology>
    </subcellularLocation>
</comment>
<feature type="transmembrane region" description="Helical" evidence="6">
    <location>
        <begin position="9"/>
        <end position="30"/>
    </location>
</feature>
<feature type="transmembrane region" description="Helical" evidence="6">
    <location>
        <begin position="387"/>
        <end position="409"/>
    </location>
</feature>
<keyword evidence="4 6" id="KW-1133">Transmembrane helix</keyword>
<feature type="transmembrane region" description="Helical" evidence="6">
    <location>
        <begin position="165"/>
        <end position="187"/>
    </location>
</feature>
<feature type="transmembrane region" description="Helical" evidence="6">
    <location>
        <begin position="293"/>
        <end position="314"/>
    </location>
</feature>